<reference evidence="1 2" key="1">
    <citation type="journal article" date="2018" name="Sci. Rep.">
        <title>Genomic signatures of local adaptation to the degree of environmental predictability in rotifers.</title>
        <authorList>
            <person name="Franch-Gras L."/>
            <person name="Hahn C."/>
            <person name="Garcia-Roger E.M."/>
            <person name="Carmona M.J."/>
            <person name="Serra M."/>
            <person name="Gomez A."/>
        </authorList>
    </citation>
    <scope>NUCLEOTIDE SEQUENCE [LARGE SCALE GENOMIC DNA]</scope>
    <source>
        <strain evidence="1">HYR1</strain>
    </source>
</reference>
<accession>A0A3M7SJQ4</accession>
<keyword evidence="2" id="KW-1185">Reference proteome</keyword>
<dbReference type="EMBL" id="REGN01001261">
    <property type="protein sequence ID" value="RNA35986.1"/>
    <property type="molecule type" value="Genomic_DNA"/>
</dbReference>
<protein>
    <submittedName>
        <fullName evidence="1">Uncharacterized protein</fullName>
    </submittedName>
</protein>
<organism evidence="1 2">
    <name type="scientific">Brachionus plicatilis</name>
    <name type="common">Marine rotifer</name>
    <name type="synonym">Brachionus muelleri</name>
    <dbReference type="NCBI Taxonomy" id="10195"/>
    <lineage>
        <taxon>Eukaryota</taxon>
        <taxon>Metazoa</taxon>
        <taxon>Spiralia</taxon>
        <taxon>Gnathifera</taxon>
        <taxon>Rotifera</taxon>
        <taxon>Eurotatoria</taxon>
        <taxon>Monogononta</taxon>
        <taxon>Pseudotrocha</taxon>
        <taxon>Ploima</taxon>
        <taxon>Brachionidae</taxon>
        <taxon>Brachionus</taxon>
    </lineage>
</organism>
<dbReference type="Proteomes" id="UP000276133">
    <property type="component" value="Unassembled WGS sequence"/>
</dbReference>
<sequence length="69" mass="8244">MEELINKFVVTYRKLHHFSIYVFKSRELKSGTKNQIVEFDSSKINLSKLICRVYEIPFDEYGNLNLIKD</sequence>
<gene>
    <name evidence="1" type="ORF">BpHYR1_005243</name>
</gene>
<proteinExistence type="predicted"/>
<comment type="caution">
    <text evidence="1">The sequence shown here is derived from an EMBL/GenBank/DDBJ whole genome shotgun (WGS) entry which is preliminary data.</text>
</comment>
<evidence type="ECO:0000313" key="1">
    <source>
        <dbReference type="EMBL" id="RNA35986.1"/>
    </source>
</evidence>
<name>A0A3M7SJQ4_BRAPC</name>
<dbReference type="AlphaFoldDB" id="A0A3M7SJQ4"/>
<evidence type="ECO:0000313" key="2">
    <source>
        <dbReference type="Proteomes" id="UP000276133"/>
    </source>
</evidence>